<dbReference type="PROSITE" id="PS51257">
    <property type="entry name" value="PROKAR_LIPOPROTEIN"/>
    <property type="match status" value="1"/>
</dbReference>
<evidence type="ECO:0000313" key="2">
    <source>
        <dbReference type="Proteomes" id="UP000650524"/>
    </source>
</evidence>
<dbReference type="Gene3D" id="3.40.50.10610">
    <property type="entry name" value="ABC-type transport auxiliary lipoprotein component"/>
    <property type="match status" value="1"/>
</dbReference>
<accession>A0A8J6T4T5</accession>
<dbReference type="SUPFAM" id="SSF159594">
    <property type="entry name" value="XCC0632-like"/>
    <property type="match status" value="1"/>
</dbReference>
<gene>
    <name evidence="1" type="ORF">H8E19_01545</name>
</gene>
<protein>
    <submittedName>
        <fullName evidence="1">Membrane integrity-associated transporter subunit PqiC</fullName>
    </submittedName>
</protein>
<comment type="caution">
    <text evidence="1">The sequence shown here is derived from an EMBL/GenBank/DDBJ whole genome shotgun (WGS) entry which is preliminary data.</text>
</comment>
<proteinExistence type="predicted"/>
<evidence type="ECO:0000313" key="1">
    <source>
        <dbReference type="EMBL" id="MBC8176061.1"/>
    </source>
</evidence>
<reference evidence="1 2" key="1">
    <citation type="submission" date="2020-08" db="EMBL/GenBank/DDBJ databases">
        <title>Bridging the membrane lipid divide: bacteria of the FCB group superphylum have the potential to synthesize archaeal ether lipids.</title>
        <authorList>
            <person name="Villanueva L."/>
            <person name="Von Meijenfeldt F.A.B."/>
            <person name="Westbye A.B."/>
            <person name="Yadav S."/>
            <person name="Hopmans E.C."/>
            <person name="Dutilh B.E."/>
            <person name="Sinninghe Damste J.S."/>
        </authorList>
    </citation>
    <scope>NUCLEOTIDE SEQUENCE [LARGE SCALE GENOMIC DNA]</scope>
    <source>
        <strain evidence="1">NIOZ-UU27</strain>
    </source>
</reference>
<dbReference type="Proteomes" id="UP000650524">
    <property type="component" value="Unassembled WGS sequence"/>
</dbReference>
<dbReference type="EMBL" id="JACNJD010000080">
    <property type="protein sequence ID" value="MBC8176061.1"/>
    <property type="molecule type" value="Genomic_DNA"/>
</dbReference>
<sequence length="208" mass="23627">MDRNMKILLFCLSACLIIAGCIDLKQPKNKIQYYTLEYTAPSITGLKPLPVTLKIERFSVAPAYNTNRIIYGRQSFKRDEYFYYKWRSNPADLVTYFLSRDIRASGLFKAVLPQGSGFPFSYLLEGSVDEFLELDVTENWNAVLSLTITLMAANEPDVSKSVLFQKSYTIKKVCKQKNPQGLAQAMSLAMGVTSKEIIKDIYSIVNNR</sequence>
<name>A0A8J6T4T5_9DELT</name>
<dbReference type="AlphaFoldDB" id="A0A8J6T4T5"/>
<organism evidence="1 2">
    <name type="scientific">Candidatus Desulfacyla euxinica</name>
    <dbReference type="NCBI Taxonomy" id="2841693"/>
    <lineage>
        <taxon>Bacteria</taxon>
        <taxon>Deltaproteobacteria</taxon>
        <taxon>Candidatus Desulfacyla</taxon>
    </lineage>
</organism>